<keyword evidence="4" id="KW-0808">Transferase</keyword>
<dbReference type="InterPro" id="IPR050297">
    <property type="entry name" value="LipidA_mod_glycosyltrf_83"/>
</dbReference>
<organism evidence="10 11">
    <name type="scientific">Paenibacillus wenxiniae</name>
    <dbReference type="NCBI Taxonomy" id="1636843"/>
    <lineage>
        <taxon>Bacteria</taxon>
        <taxon>Bacillati</taxon>
        <taxon>Bacillota</taxon>
        <taxon>Bacilli</taxon>
        <taxon>Bacillales</taxon>
        <taxon>Paenibacillaceae</taxon>
        <taxon>Paenibacillus</taxon>
    </lineage>
</organism>
<keyword evidence="11" id="KW-1185">Reference proteome</keyword>
<accession>A0ABW4RH97</accession>
<keyword evidence="6 8" id="KW-1133">Transmembrane helix</keyword>
<keyword evidence="5 8" id="KW-0812">Transmembrane</keyword>
<evidence type="ECO:0000256" key="8">
    <source>
        <dbReference type="SAM" id="Phobius"/>
    </source>
</evidence>
<evidence type="ECO:0000259" key="9">
    <source>
        <dbReference type="Pfam" id="PF02366"/>
    </source>
</evidence>
<feature type="transmembrane region" description="Helical" evidence="8">
    <location>
        <begin position="233"/>
        <end position="251"/>
    </location>
</feature>
<feature type="transmembrane region" description="Helical" evidence="8">
    <location>
        <begin position="157"/>
        <end position="173"/>
    </location>
</feature>
<feature type="transmembrane region" description="Helical" evidence="8">
    <location>
        <begin position="134"/>
        <end position="151"/>
    </location>
</feature>
<dbReference type="Proteomes" id="UP001597233">
    <property type="component" value="Unassembled WGS sequence"/>
</dbReference>
<feature type="transmembrane region" description="Helical" evidence="8">
    <location>
        <begin position="75"/>
        <end position="95"/>
    </location>
</feature>
<comment type="subcellular location">
    <subcellularLocation>
        <location evidence="1">Cell membrane</location>
        <topology evidence="1">Multi-pass membrane protein</topology>
    </subcellularLocation>
</comment>
<feature type="transmembrane region" description="Helical" evidence="8">
    <location>
        <begin position="324"/>
        <end position="342"/>
    </location>
</feature>
<sequence>MSLMSIKVKEHFWQLLTLGVSGLMFLVWAYHIPFNNAPDELMRYQIPQFIFKHGKLPTGYDKEVIYDLGNWSYGFFAQFLGSILSSFYMAIMSLFKNSDHALLFAARLASVTFGIIAVWFTGKSIEIVTKSKKMAVMGMFFLAFLPQFTFLSSYVNNDITAVAGVSIIIYSLLKANLKSWTIKTSILLSIGFIICGLGYLNSYGFILMGGIFFVISHIMDYRSGKITAKQVRINIITAIILTCLVVIPFYIRNYLLYNDFLGMKTFTNEYLKWIAAGGQVLLRAYPGNLIDLLTDLNYLRSVFHSFVGQFGYMSVIMDDLYYRFYLYTGIIGTLGFVLRFIYEKQKRVLDLGKILLICSIFLSCLITISLHIYYSLTHDYQPQGRYIMAIVVPLIIVVTYGFQYIVKNYIVYQKEKIVVAVLCLLFLYVNYNIYITYIV</sequence>
<evidence type="ECO:0000313" key="10">
    <source>
        <dbReference type="EMBL" id="MFD1885672.1"/>
    </source>
</evidence>
<evidence type="ECO:0000313" key="11">
    <source>
        <dbReference type="Proteomes" id="UP001597233"/>
    </source>
</evidence>
<feature type="transmembrane region" description="Helical" evidence="8">
    <location>
        <begin position="101"/>
        <end position="122"/>
    </location>
</feature>
<proteinExistence type="predicted"/>
<evidence type="ECO:0000256" key="4">
    <source>
        <dbReference type="ARBA" id="ARBA00022679"/>
    </source>
</evidence>
<dbReference type="InterPro" id="IPR003342">
    <property type="entry name" value="ArnT-like_N"/>
</dbReference>
<dbReference type="PANTHER" id="PTHR33908">
    <property type="entry name" value="MANNOSYLTRANSFERASE YKCB-RELATED"/>
    <property type="match status" value="1"/>
</dbReference>
<keyword evidence="3" id="KW-0328">Glycosyltransferase</keyword>
<feature type="domain" description="ArnT-like N-terminal" evidence="9">
    <location>
        <begin position="98"/>
        <end position="257"/>
    </location>
</feature>
<feature type="transmembrane region" description="Helical" evidence="8">
    <location>
        <begin position="386"/>
        <end position="405"/>
    </location>
</feature>
<evidence type="ECO:0000256" key="7">
    <source>
        <dbReference type="ARBA" id="ARBA00023136"/>
    </source>
</evidence>
<keyword evidence="7 8" id="KW-0472">Membrane</keyword>
<name>A0ABW4RH97_9BACL</name>
<feature type="transmembrane region" description="Helical" evidence="8">
    <location>
        <begin position="12"/>
        <end position="33"/>
    </location>
</feature>
<evidence type="ECO:0000256" key="1">
    <source>
        <dbReference type="ARBA" id="ARBA00004651"/>
    </source>
</evidence>
<dbReference type="EMBL" id="JBHUEH010000013">
    <property type="protein sequence ID" value="MFD1885672.1"/>
    <property type="molecule type" value="Genomic_DNA"/>
</dbReference>
<protein>
    <submittedName>
        <fullName evidence="10">Phospholipid carrier-dependent glycosyltransferase</fullName>
    </submittedName>
</protein>
<reference evidence="11" key="1">
    <citation type="journal article" date="2019" name="Int. J. Syst. Evol. Microbiol.">
        <title>The Global Catalogue of Microorganisms (GCM) 10K type strain sequencing project: providing services to taxonomists for standard genome sequencing and annotation.</title>
        <authorList>
            <consortium name="The Broad Institute Genomics Platform"/>
            <consortium name="The Broad Institute Genome Sequencing Center for Infectious Disease"/>
            <person name="Wu L."/>
            <person name="Ma J."/>
        </authorList>
    </citation>
    <scope>NUCLEOTIDE SEQUENCE [LARGE SCALE GENOMIC DNA]</scope>
    <source>
        <strain evidence="11">CCUG 54950</strain>
    </source>
</reference>
<evidence type="ECO:0000256" key="5">
    <source>
        <dbReference type="ARBA" id="ARBA00022692"/>
    </source>
</evidence>
<dbReference type="RefSeq" id="WP_347326705.1">
    <property type="nucleotide sequence ID" value="NZ_JBCGUH010000015.1"/>
</dbReference>
<evidence type="ECO:0000256" key="2">
    <source>
        <dbReference type="ARBA" id="ARBA00022475"/>
    </source>
</evidence>
<feature type="transmembrane region" description="Helical" evidence="8">
    <location>
        <begin position="354"/>
        <end position="374"/>
    </location>
</feature>
<feature type="transmembrane region" description="Helical" evidence="8">
    <location>
        <begin position="417"/>
        <end position="437"/>
    </location>
</feature>
<dbReference type="PANTHER" id="PTHR33908:SF11">
    <property type="entry name" value="MEMBRANE PROTEIN"/>
    <property type="match status" value="1"/>
</dbReference>
<evidence type="ECO:0000256" key="6">
    <source>
        <dbReference type="ARBA" id="ARBA00022989"/>
    </source>
</evidence>
<keyword evidence="2" id="KW-1003">Cell membrane</keyword>
<gene>
    <name evidence="10" type="ORF">ACFSC9_09035</name>
</gene>
<evidence type="ECO:0000256" key="3">
    <source>
        <dbReference type="ARBA" id="ARBA00022676"/>
    </source>
</evidence>
<comment type="caution">
    <text evidence="10">The sequence shown here is derived from an EMBL/GenBank/DDBJ whole genome shotgun (WGS) entry which is preliminary data.</text>
</comment>
<dbReference type="Pfam" id="PF02366">
    <property type="entry name" value="PMT"/>
    <property type="match status" value="1"/>
</dbReference>